<sequence>MVSRAFTPGVLVPLTTPFKPENSDVDIEALKAGVVRIAKAGMGIVLMGTNGEASHLNSEERMEIISSARSALDEAGLNSIPLLVGTGAGSARASIKLAEDAKKAGADFTIVIAPGYFSFVMGKDRQALHDFFTEVADKSPLPVMIYNFPGAAAGIDLDSDLIIALSEHQNIIGVKLTCAGIGKGARISKYVQTEEYKKRHPTPFLVMPGFTDYLLPSLVARGDGCITGTGNIIPKTIAKLYQLSTKALSSGKVEDLRAAQELQDLVSQADWIIVKAGIPGTKYALDQFATDPTGKNLKLGGAVRSPLTQVSDATRKLINEGMRESVEYEKSLP</sequence>
<dbReference type="InterPro" id="IPR002220">
    <property type="entry name" value="DapA-like"/>
</dbReference>
<feature type="binding site" evidence="4">
    <location>
        <position position="226"/>
    </location>
    <ligand>
        <name>pyruvate</name>
        <dbReference type="ChEBI" id="CHEBI:15361"/>
    </ligand>
</feature>
<name>A0A0F7SLR2_PHARH</name>
<dbReference type="AlphaFoldDB" id="A0A0F7SLR2"/>
<evidence type="ECO:0000256" key="2">
    <source>
        <dbReference type="PIRNR" id="PIRNR001365"/>
    </source>
</evidence>
<dbReference type="PANTHER" id="PTHR12128:SF66">
    <property type="entry name" value="4-HYDROXY-2-OXOGLUTARATE ALDOLASE, MITOCHONDRIAL"/>
    <property type="match status" value="1"/>
</dbReference>
<dbReference type="CDD" id="cd00408">
    <property type="entry name" value="DHDPS-like"/>
    <property type="match status" value="1"/>
</dbReference>
<protein>
    <submittedName>
        <fullName evidence="5">DapA-like</fullName>
    </submittedName>
</protein>
<dbReference type="SMART" id="SM01130">
    <property type="entry name" value="DHDPS"/>
    <property type="match status" value="1"/>
</dbReference>
<dbReference type="Gene3D" id="3.20.20.70">
    <property type="entry name" value="Aldolase class I"/>
    <property type="match status" value="1"/>
</dbReference>
<dbReference type="GO" id="GO:0008840">
    <property type="term" value="F:4-hydroxy-tetrahydrodipicolinate synthase activity"/>
    <property type="evidence" value="ECO:0007669"/>
    <property type="project" value="TreeGrafter"/>
</dbReference>
<comment type="similarity">
    <text evidence="2">Belongs to the DapA family.</text>
</comment>
<dbReference type="PIRSF" id="PIRSF001365">
    <property type="entry name" value="DHDPS"/>
    <property type="match status" value="1"/>
</dbReference>
<dbReference type="SUPFAM" id="SSF51569">
    <property type="entry name" value="Aldolase"/>
    <property type="match status" value="1"/>
</dbReference>
<proteinExistence type="inferred from homology"/>
<feature type="active site" description="Proton donor/acceptor" evidence="3">
    <location>
        <position position="146"/>
    </location>
</feature>
<accession>A0A0F7SLR2</accession>
<evidence type="ECO:0000313" key="5">
    <source>
        <dbReference type="EMBL" id="CDZ98673.1"/>
    </source>
</evidence>
<keyword evidence="1 2" id="KW-0456">Lyase</keyword>
<reference evidence="5" key="1">
    <citation type="submission" date="2014-08" db="EMBL/GenBank/DDBJ databases">
        <authorList>
            <person name="Sharma Rahul"/>
            <person name="Thines Marco"/>
        </authorList>
    </citation>
    <scope>NUCLEOTIDE SEQUENCE</scope>
</reference>
<dbReference type="Pfam" id="PF00701">
    <property type="entry name" value="DHDPS"/>
    <property type="match status" value="1"/>
</dbReference>
<dbReference type="PRINTS" id="PR00146">
    <property type="entry name" value="DHPICSNTHASE"/>
</dbReference>
<evidence type="ECO:0000256" key="3">
    <source>
        <dbReference type="PIRSR" id="PIRSR001365-1"/>
    </source>
</evidence>
<dbReference type="PANTHER" id="PTHR12128">
    <property type="entry name" value="DIHYDRODIPICOLINATE SYNTHASE"/>
    <property type="match status" value="1"/>
</dbReference>
<evidence type="ECO:0000256" key="1">
    <source>
        <dbReference type="ARBA" id="ARBA00023239"/>
    </source>
</evidence>
<dbReference type="InterPro" id="IPR013785">
    <property type="entry name" value="Aldolase_TIM"/>
</dbReference>
<feature type="active site" description="Schiff-base intermediate with substrate" evidence="3">
    <location>
        <position position="175"/>
    </location>
</feature>
<dbReference type="EMBL" id="LN483345">
    <property type="protein sequence ID" value="CDZ98673.1"/>
    <property type="molecule type" value="Genomic_DNA"/>
</dbReference>
<organism evidence="5">
    <name type="scientific">Phaffia rhodozyma</name>
    <name type="common">Yeast</name>
    <name type="synonym">Xanthophyllomyces dendrorhous</name>
    <dbReference type="NCBI Taxonomy" id="264483"/>
    <lineage>
        <taxon>Eukaryota</taxon>
        <taxon>Fungi</taxon>
        <taxon>Dikarya</taxon>
        <taxon>Basidiomycota</taxon>
        <taxon>Agaricomycotina</taxon>
        <taxon>Tremellomycetes</taxon>
        <taxon>Cystofilobasidiales</taxon>
        <taxon>Mrakiaceae</taxon>
        <taxon>Phaffia</taxon>
    </lineage>
</organism>
<evidence type="ECO:0000256" key="4">
    <source>
        <dbReference type="PIRSR" id="PIRSR001365-2"/>
    </source>
</evidence>